<dbReference type="EMBL" id="BAAAOS010000019">
    <property type="protein sequence ID" value="GAA1574432.1"/>
    <property type="molecule type" value="Genomic_DNA"/>
</dbReference>
<sequence>MATNTVDEDVVDLLLRQHGEIRSLFVTLEVATGNLRRDTFRDLVRLLAIHETAEEEVVHPAARSAAGGHEVVEARLAEERSAKEILAELDKLGPDDEGFTARLSQLRDEVEAHARHEEQEEFPRLREQYDDRKLRTMAKAVRAAEAIAPTHPHPGVEGTAENLLLGPPTAIMDRARDLIRDVLKK</sequence>
<name>A0ABN2DBR1_9ACTN</name>
<dbReference type="InterPro" id="IPR012312">
    <property type="entry name" value="Hemerythrin-like"/>
</dbReference>
<evidence type="ECO:0000313" key="3">
    <source>
        <dbReference type="Proteomes" id="UP001500393"/>
    </source>
</evidence>
<dbReference type="Gene3D" id="1.20.120.520">
    <property type="entry name" value="nmb1532 protein domain like"/>
    <property type="match status" value="1"/>
</dbReference>
<organism evidence="2 3">
    <name type="scientific">Kribbella sancticallisti</name>
    <dbReference type="NCBI Taxonomy" id="460087"/>
    <lineage>
        <taxon>Bacteria</taxon>
        <taxon>Bacillati</taxon>
        <taxon>Actinomycetota</taxon>
        <taxon>Actinomycetes</taxon>
        <taxon>Propionibacteriales</taxon>
        <taxon>Kribbellaceae</taxon>
        <taxon>Kribbella</taxon>
    </lineage>
</organism>
<evidence type="ECO:0000313" key="2">
    <source>
        <dbReference type="EMBL" id="GAA1574432.1"/>
    </source>
</evidence>
<feature type="domain" description="Hemerythrin-like" evidence="1">
    <location>
        <begin position="10"/>
        <end position="125"/>
    </location>
</feature>
<protein>
    <submittedName>
        <fullName evidence="2">Hemerythrin domain-containing protein</fullName>
    </submittedName>
</protein>
<keyword evidence="3" id="KW-1185">Reference proteome</keyword>
<dbReference type="RefSeq" id="WP_344214067.1">
    <property type="nucleotide sequence ID" value="NZ_BAAAOS010000019.1"/>
</dbReference>
<comment type="caution">
    <text evidence="2">The sequence shown here is derived from an EMBL/GenBank/DDBJ whole genome shotgun (WGS) entry which is preliminary data.</text>
</comment>
<gene>
    <name evidence="2" type="ORF">GCM10009789_29880</name>
</gene>
<dbReference type="PANTHER" id="PTHR35585:SF1">
    <property type="entry name" value="HHE DOMAIN PROTEIN (AFU_ORTHOLOGUE AFUA_4G00730)"/>
    <property type="match status" value="1"/>
</dbReference>
<dbReference type="Proteomes" id="UP001500393">
    <property type="component" value="Unassembled WGS sequence"/>
</dbReference>
<accession>A0ABN2DBR1</accession>
<proteinExistence type="predicted"/>
<evidence type="ECO:0000259" key="1">
    <source>
        <dbReference type="Pfam" id="PF01814"/>
    </source>
</evidence>
<dbReference type="PANTHER" id="PTHR35585">
    <property type="entry name" value="HHE DOMAIN PROTEIN (AFU_ORTHOLOGUE AFUA_4G00730)"/>
    <property type="match status" value="1"/>
</dbReference>
<dbReference type="CDD" id="cd12108">
    <property type="entry name" value="Hr-like"/>
    <property type="match status" value="1"/>
</dbReference>
<reference evidence="2 3" key="1">
    <citation type="journal article" date="2019" name="Int. J. Syst. Evol. Microbiol.">
        <title>The Global Catalogue of Microorganisms (GCM) 10K type strain sequencing project: providing services to taxonomists for standard genome sequencing and annotation.</title>
        <authorList>
            <consortium name="The Broad Institute Genomics Platform"/>
            <consortium name="The Broad Institute Genome Sequencing Center for Infectious Disease"/>
            <person name="Wu L."/>
            <person name="Ma J."/>
        </authorList>
    </citation>
    <scope>NUCLEOTIDE SEQUENCE [LARGE SCALE GENOMIC DNA]</scope>
    <source>
        <strain evidence="2 3">JCM 14969</strain>
    </source>
</reference>
<dbReference type="Pfam" id="PF01814">
    <property type="entry name" value="Hemerythrin"/>
    <property type="match status" value="1"/>
</dbReference>